<sequence length="104" mass="11415">MSSTPCRGVSRNRAASDGVPGILPISTWAVVNMAARVAGSPLADRWDALIAFNLCAYSRTQYTASWFPAMHFLVSLLSLQEGAKMYRPPRGWEFYGSFAIPSEL</sequence>
<organism evidence="1 2">
    <name type="scientific">Zophobas morio</name>
    <dbReference type="NCBI Taxonomy" id="2755281"/>
    <lineage>
        <taxon>Eukaryota</taxon>
        <taxon>Metazoa</taxon>
        <taxon>Ecdysozoa</taxon>
        <taxon>Arthropoda</taxon>
        <taxon>Hexapoda</taxon>
        <taxon>Insecta</taxon>
        <taxon>Pterygota</taxon>
        <taxon>Neoptera</taxon>
        <taxon>Endopterygota</taxon>
        <taxon>Coleoptera</taxon>
        <taxon>Polyphaga</taxon>
        <taxon>Cucujiformia</taxon>
        <taxon>Tenebrionidae</taxon>
        <taxon>Zophobas</taxon>
    </lineage>
</organism>
<proteinExistence type="predicted"/>
<evidence type="ECO:0000313" key="2">
    <source>
        <dbReference type="Proteomes" id="UP001168821"/>
    </source>
</evidence>
<dbReference type="EMBL" id="JALNTZ010000010">
    <property type="protein sequence ID" value="KAJ3639986.1"/>
    <property type="molecule type" value="Genomic_DNA"/>
</dbReference>
<evidence type="ECO:0000313" key="1">
    <source>
        <dbReference type="EMBL" id="KAJ3639986.1"/>
    </source>
</evidence>
<gene>
    <name evidence="1" type="ORF">Zmor_003312</name>
</gene>
<name>A0AA38HMS0_9CUCU</name>
<dbReference type="Proteomes" id="UP001168821">
    <property type="component" value="Unassembled WGS sequence"/>
</dbReference>
<comment type="caution">
    <text evidence="1">The sequence shown here is derived from an EMBL/GenBank/DDBJ whole genome shotgun (WGS) entry which is preliminary data.</text>
</comment>
<keyword evidence="2" id="KW-1185">Reference proteome</keyword>
<accession>A0AA38HMS0</accession>
<dbReference type="AlphaFoldDB" id="A0AA38HMS0"/>
<reference evidence="1" key="1">
    <citation type="journal article" date="2023" name="G3 (Bethesda)">
        <title>Whole genome assemblies of Zophobas morio and Tenebrio molitor.</title>
        <authorList>
            <person name="Kaur S."/>
            <person name="Stinson S.A."/>
            <person name="diCenzo G.C."/>
        </authorList>
    </citation>
    <scope>NUCLEOTIDE SEQUENCE</scope>
    <source>
        <strain evidence="1">QUZm001</strain>
    </source>
</reference>
<protein>
    <submittedName>
        <fullName evidence="1">Uncharacterized protein</fullName>
    </submittedName>
</protein>